<dbReference type="PANTHER" id="PTHR48069">
    <property type="entry name" value="DIHYDROFOLATE REDUCTASE"/>
    <property type="match status" value="1"/>
</dbReference>
<evidence type="ECO:0000256" key="4">
    <source>
        <dbReference type="ARBA" id="ARBA00022563"/>
    </source>
</evidence>
<evidence type="ECO:0000256" key="6">
    <source>
        <dbReference type="ARBA" id="ARBA00023002"/>
    </source>
</evidence>
<keyword evidence="4" id="KW-0554">One-carbon metabolism</keyword>
<dbReference type="InterPro" id="IPR012259">
    <property type="entry name" value="DHFR"/>
</dbReference>
<dbReference type="GO" id="GO:0046452">
    <property type="term" value="P:dihydrofolate metabolic process"/>
    <property type="evidence" value="ECO:0007669"/>
    <property type="project" value="TreeGrafter"/>
</dbReference>
<dbReference type="GO" id="GO:0046655">
    <property type="term" value="P:folic acid metabolic process"/>
    <property type="evidence" value="ECO:0007669"/>
    <property type="project" value="TreeGrafter"/>
</dbReference>
<comment type="caution">
    <text evidence="9">The sequence shown here is derived from an EMBL/GenBank/DDBJ whole genome shotgun (WGS) entry which is preliminary data.</text>
</comment>
<dbReference type="Pfam" id="PF00186">
    <property type="entry name" value="DHFR_1"/>
    <property type="match status" value="1"/>
</dbReference>
<evidence type="ECO:0000259" key="8">
    <source>
        <dbReference type="PROSITE" id="PS51330"/>
    </source>
</evidence>
<dbReference type="AlphaFoldDB" id="A0A9P4S7T4"/>
<keyword evidence="6" id="KW-0560">Oxidoreductase</keyword>
<dbReference type="PROSITE" id="PS00075">
    <property type="entry name" value="DHFR_1"/>
    <property type="match status" value="1"/>
</dbReference>
<dbReference type="GO" id="GO:0046654">
    <property type="term" value="P:tetrahydrofolate biosynthetic process"/>
    <property type="evidence" value="ECO:0007669"/>
    <property type="project" value="InterPro"/>
</dbReference>
<dbReference type="OrthoDB" id="414698at2759"/>
<dbReference type="PROSITE" id="PS51330">
    <property type="entry name" value="DHFR_2"/>
    <property type="match status" value="1"/>
</dbReference>
<dbReference type="PANTHER" id="PTHR48069:SF3">
    <property type="entry name" value="DIHYDROFOLATE REDUCTASE"/>
    <property type="match status" value="1"/>
</dbReference>
<dbReference type="InterPro" id="IPR001796">
    <property type="entry name" value="DHFR_dom"/>
</dbReference>
<organism evidence="9 10">
    <name type="scientific">Patellaria atrata CBS 101060</name>
    <dbReference type="NCBI Taxonomy" id="1346257"/>
    <lineage>
        <taxon>Eukaryota</taxon>
        <taxon>Fungi</taxon>
        <taxon>Dikarya</taxon>
        <taxon>Ascomycota</taxon>
        <taxon>Pezizomycotina</taxon>
        <taxon>Dothideomycetes</taxon>
        <taxon>Dothideomycetes incertae sedis</taxon>
        <taxon>Patellariales</taxon>
        <taxon>Patellariaceae</taxon>
        <taxon>Patellaria</taxon>
    </lineage>
</organism>
<feature type="domain" description="DHFR" evidence="8">
    <location>
        <begin position="7"/>
        <end position="241"/>
    </location>
</feature>
<evidence type="ECO:0000256" key="5">
    <source>
        <dbReference type="ARBA" id="ARBA00022857"/>
    </source>
</evidence>
<keyword evidence="5" id="KW-0521">NADP</keyword>
<keyword evidence="10" id="KW-1185">Reference proteome</keyword>
<comment type="similarity">
    <text evidence="7">Belongs to the dihydrofolate reductase family.</text>
</comment>
<evidence type="ECO:0000313" key="10">
    <source>
        <dbReference type="Proteomes" id="UP000799429"/>
    </source>
</evidence>
<dbReference type="Proteomes" id="UP000799429">
    <property type="component" value="Unassembled WGS sequence"/>
</dbReference>
<evidence type="ECO:0000256" key="7">
    <source>
        <dbReference type="RuleBase" id="RU004474"/>
    </source>
</evidence>
<sequence>MPSPRLPLTLIVAATPSLGIGRAGTLPWPPLKSEMAYFARVTKRVPSSFLQGPKTVVSDPQNAIKEKQWLKNVVVMGRKTWESIPPRFRPLRGRVNVIVSGRGVLDGIAQVTDKGEGIAQEGRDEVLVFPSLERAVEGLEERRGENEGFVPARVFVIGGEMLYRAALAMAQTRYVLLTKVGREFECDAFFPVNLEGEEGKERGWERKGREELSAFVGEEVGEREREEVDGGVDFEFCLFER</sequence>
<dbReference type="SUPFAM" id="SSF53597">
    <property type="entry name" value="Dihydrofolate reductase-like"/>
    <property type="match status" value="1"/>
</dbReference>
<evidence type="ECO:0000313" key="9">
    <source>
        <dbReference type="EMBL" id="KAF2836750.1"/>
    </source>
</evidence>
<dbReference type="GO" id="GO:0004146">
    <property type="term" value="F:dihydrofolate reductase activity"/>
    <property type="evidence" value="ECO:0007669"/>
    <property type="project" value="UniProtKB-EC"/>
</dbReference>
<dbReference type="EC" id="1.5.1.3" evidence="2"/>
<protein>
    <recommendedName>
        <fullName evidence="3">Dihydrofolate reductase</fullName>
        <ecNumber evidence="2">1.5.1.3</ecNumber>
    </recommendedName>
</protein>
<dbReference type="InterPro" id="IPR017925">
    <property type="entry name" value="DHFR_CS"/>
</dbReference>
<dbReference type="CDD" id="cd00209">
    <property type="entry name" value="DHFR"/>
    <property type="match status" value="1"/>
</dbReference>
<name>A0A9P4S7T4_9PEZI</name>
<dbReference type="GO" id="GO:0006730">
    <property type="term" value="P:one-carbon metabolic process"/>
    <property type="evidence" value="ECO:0007669"/>
    <property type="project" value="UniProtKB-KW"/>
</dbReference>
<accession>A0A9P4S7T4</accession>
<evidence type="ECO:0000256" key="1">
    <source>
        <dbReference type="ARBA" id="ARBA00004903"/>
    </source>
</evidence>
<dbReference type="EMBL" id="MU006102">
    <property type="protein sequence ID" value="KAF2836750.1"/>
    <property type="molecule type" value="Genomic_DNA"/>
</dbReference>
<reference evidence="9" key="1">
    <citation type="journal article" date="2020" name="Stud. Mycol.">
        <title>101 Dothideomycetes genomes: a test case for predicting lifestyles and emergence of pathogens.</title>
        <authorList>
            <person name="Haridas S."/>
            <person name="Albert R."/>
            <person name="Binder M."/>
            <person name="Bloem J."/>
            <person name="Labutti K."/>
            <person name="Salamov A."/>
            <person name="Andreopoulos B."/>
            <person name="Baker S."/>
            <person name="Barry K."/>
            <person name="Bills G."/>
            <person name="Bluhm B."/>
            <person name="Cannon C."/>
            <person name="Castanera R."/>
            <person name="Culley D."/>
            <person name="Daum C."/>
            <person name="Ezra D."/>
            <person name="Gonzalez J."/>
            <person name="Henrissat B."/>
            <person name="Kuo A."/>
            <person name="Liang C."/>
            <person name="Lipzen A."/>
            <person name="Lutzoni F."/>
            <person name="Magnuson J."/>
            <person name="Mondo S."/>
            <person name="Nolan M."/>
            <person name="Ohm R."/>
            <person name="Pangilinan J."/>
            <person name="Park H.-J."/>
            <person name="Ramirez L."/>
            <person name="Alfaro M."/>
            <person name="Sun H."/>
            <person name="Tritt A."/>
            <person name="Yoshinaga Y."/>
            <person name="Zwiers L.-H."/>
            <person name="Turgeon B."/>
            <person name="Goodwin S."/>
            <person name="Spatafora J."/>
            <person name="Crous P."/>
            <person name="Grigoriev I."/>
        </authorList>
    </citation>
    <scope>NUCLEOTIDE SEQUENCE</scope>
    <source>
        <strain evidence="9">CBS 101060</strain>
    </source>
</reference>
<comment type="pathway">
    <text evidence="1">Cofactor biosynthesis; tetrahydrofolate biosynthesis; 5,6,7,8-tetrahydrofolate from 7,8-dihydrofolate: step 1/1.</text>
</comment>
<gene>
    <name evidence="9" type="ORF">M501DRAFT_939158</name>
</gene>
<evidence type="ECO:0000256" key="2">
    <source>
        <dbReference type="ARBA" id="ARBA00012856"/>
    </source>
</evidence>
<dbReference type="GO" id="GO:0005739">
    <property type="term" value="C:mitochondrion"/>
    <property type="evidence" value="ECO:0007669"/>
    <property type="project" value="TreeGrafter"/>
</dbReference>
<dbReference type="Gene3D" id="3.40.430.10">
    <property type="entry name" value="Dihydrofolate Reductase, subunit A"/>
    <property type="match status" value="1"/>
</dbReference>
<dbReference type="InterPro" id="IPR024072">
    <property type="entry name" value="DHFR-like_dom_sf"/>
</dbReference>
<dbReference type="GO" id="GO:0050661">
    <property type="term" value="F:NADP binding"/>
    <property type="evidence" value="ECO:0007669"/>
    <property type="project" value="InterPro"/>
</dbReference>
<evidence type="ECO:0000256" key="3">
    <source>
        <dbReference type="ARBA" id="ARBA00018886"/>
    </source>
</evidence>
<dbReference type="PRINTS" id="PR00070">
    <property type="entry name" value="DHFR"/>
</dbReference>
<proteinExistence type="inferred from homology"/>